<dbReference type="AlphaFoldDB" id="A0AA86VMR8"/>
<proteinExistence type="predicted"/>
<organism evidence="7 8">
    <name type="scientific">Sphenostylis stenocarpa</name>
    <dbReference type="NCBI Taxonomy" id="92480"/>
    <lineage>
        <taxon>Eukaryota</taxon>
        <taxon>Viridiplantae</taxon>
        <taxon>Streptophyta</taxon>
        <taxon>Embryophyta</taxon>
        <taxon>Tracheophyta</taxon>
        <taxon>Spermatophyta</taxon>
        <taxon>Magnoliopsida</taxon>
        <taxon>eudicotyledons</taxon>
        <taxon>Gunneridae</taxon>
        <taxon>Pentapetalae</taxon>
        <taxon>rosids</taxon>
        <taxon>fabids</taxon>
        <taxon>Fabales</taxon>
        <taxon>Fabaceae</taxon>
        <taxon>Papilionoideae</taxon>
        <taxon>50 kb inversion clade</taxon>
        <taxon>NPAAA clade</taxon>
        <taxon>indigoferoid/millettioid clade</taxon>
        <taxon>Phaseoleae</taxon>
        <taxon>Sphenostylis</taxon>
    </lineage>
</organism>
<dbReference type="InterPro" id="IPR009057">
    <property type="entry name" value="Homeodomain-like_sf"/>
</dbReference>
<feature type="domain" description="HTH myb-type" evidence="6">
    <location>
        <begin position="109"/>
        <end position="163"/>
    </location>
</feature>
<dbReference type="SUPFAM" id="SSF46689">
    <property type="entry name" value="Homeodomain-like"/>
    <property type="match status" value="1"/>
</dbReference>
<comment type="subcellular location">
    <subcellularLocation>
        <location evidence="1">Nucleus</location>
    </subcellularLocation>
</comment>
<keyword evidence="3" id="KW-0238">DNA-binding</keyword>
<dbReference type="EMBL" id="OY731406">
    <property type="protein sequence ID" value="CAJ1974107.1"/>
    <property type="molecule type" value="Genomic_DNA"/>
</dbReference>
<protein>
    <submittedName>
        <fullName evidence="7">Uncharacterized protein</fullName>
    </submittedName>
</protein>
<sequence>MKSKKRGRESLDAMQTMTKEGSSLLFACMGGVPPTNVHSPRVTIAHNMGRSPCCDENGLKKGPWTPEEDQKLVQHIQKHGHGSWRALPKLAGLNRCGKSCRLRWTNYLRPDIKRGKFSQEEEQTILHLHSILGNKWSAIATHLPGRTDNEIKNFWNTHLKKKLIQMGFDPMTHQPRTDLVSSLPYLLALANMTDLMDHQSLDEHAMRLQAEAVQLAKLQYLHYLIQSSNSLSTNSYDQKATTNNMEPFSLINSISNVKENPVILQPDAPASFSHGIASSQPLHHPNVLPHLLDPRVSFSSQSCLNSEMGPGTNFAMISQGDHTVDPDSSWIIPSMPPNAIGILANNPGDASSSTSSYGGGPSSYWPELFFEDPIMHELS</sequence>
<evidence type="ECO:0000259" key="6">
    <source>
        <dbReference type="PROSITE" id="PS51294"/>
    </source>
</evidence>
<dbReference type="SMART" id="SM00717">
    <property type="entry name" value="SANT"/>
    <property type="match status" value="2"/>
</dbReference>
<dbReference type="Gene3D" id="1.10.10.60">
    <property type="entry name" value="Homeodomain-like"/>
    <property type="match status" value="2"/>
</dbReference>
<dbReference type="InterPro" id="IPR001005">
    <property type="entry name" value="SANT/Myb"/>
</dbReference>
<name>A0AA86VMR8_9FABA</name>
<evidence type="ECO:0000313" key="7">
    <source>
        <dbReference type="EMBL" id="CAJ1974107.1"/>
    </source>
</evidence>
<reference evidence="7" key="1">
    <citation type="submission" date="2023-10" db="EMBL/GenBank/DDBJ databases">
        <authorList>
            <person name="Domelevo Entfellner J.-B."/>
        </authorList>
    </citation>
    <scope>NUCLEOTIDE SEQUENCE</scope>
</reference>
<evidence type="ECO:0000256" key="3">
    <source>
        <dbReference type="ARBA" id="ARBA00023125"/>
    </source>
</evidence>
<dbReference type="GO" id="GO:0003677">
    <property type="term" value="F:DNA binding"/>
    <property type="evidence" value="ECO:0007669"/>
    <property type="project" value="UniProtKB-KW"/>
</dbReference>
<feature type="domain" description="Myb-like" evidence="5">
    <location>
        <begin position="56"/>
        <end position="108"/>
    </location>
</feature>
<dbReference type="GO" id="GO:0005634">
    <property type="term" value="C:nucleus"/>
    <property type="evidence" value="ECO:0007669"/>
    <property type="project" value="UniProtKB-SubCell"/>
</dbReference>
<dbReference type="PROSITE" id="PS51294">
    <property type="entry name" value="HTH_MYB"/>
    <property type="match status" value="2"/>
</dbReference>
<evidence type="ECO:0000256" key="2">
    <source>
        <dbReference type="ARBA" id="ARBA00022737"/>
    </source>
</evidence>
<gene>
    <name evidence="7" type="ORF">AYBTSS11_LOCUS26178</name>
</gene>
<evidence type="ECO:0000259" key="5">
    <source>
        <dbReference type="PROSITE" id="PS50090"/>
    </source>
</evidence>
<dbReference type="FunFam" id="1.10.10.60:FF:000001">
    <property type="entry name" value="MYB-related transcription factor"/>
    <property type="match status" value="1"/>
</dbReference>
<dbReference type="CDD" id="cd00167">
    <property type="entry name" value="SANT"/>
    <property type="match status" value="2"/>
</dbReference>
<accession>A0AA86VMR8</accession>
<dbReference type="Proteomes" id="UP001189624">
    <property type="component" value="Chromosome 9"/>
</dbReference>
<dbReference type="PROSITE" id="PS50090">
    <property type="entry name" value="MYB_LIKE"/>
    <property type="match status" value="2"/>
</dbReference>
<dbReference type="InterPro" id="IPR015495">
    <property type="entry name" value="Myb_TF_plants"/>
</dbReference>
<keyword evidence="8" id="KW-1185">Reference proteome</keyword>
<evidence type="ECO:0000313" key="8">
    <source>
        <dbReference type="Proteomes" id="UP001189624"/>
    </source>
</evidence>
<dbReference type="PANTHER" id="PTHR47994">
    <property type="entry name" value="F14D16.11-RELATED"/>
    <property type="match status" value="1"/>
</dbReference>
<evidence type="ECO:0000256" key="4">
    <source>
        <dbReference type="ARBA" id="ARBA00023242"/>
    </source>
</evidence>
<dbReference type="Gramene" id="rna-AYBTSS11_LOCUS26178">
    <property type="protein sequence ID" value="CAJ1974107.1"/>
    <property type="gene ID" value="gene-AYBTSS11_LOCUS26178"/>
</dbReference>
<evidence type="ECO:0000256" key="1">
    <source>
        <dbReference type="ARBA" id="ARBA00004123"/>
    </source>
</evidence>
<feature type="domain" description="Myb-like" evidence="5">
    <location>
        <begin position="109"/>
        <end position="159"/>
    </location>
</feature>
<keyword evidence="4" id="KW-0539">Nucleus</keyword>
<dbReference type="Pfam" id="PF00249">
    <property type="entry name" value="Myb_DNA-binding"/>
    <property type="match status" value="2"/>
</dbReference>
<keyword evidence="2" id="KW-0677">Repeat</keyword>
<dbReference type="FunFam" id="1.10.10.60:FF:000349">
    <property type="entry name" value="Transcription factor MYB39"/>
    <property type="match status" value="1"/>
</dbReference>
<feature type="domain" description="HTH myb-type" evidence="6">
    <location>
        <begin position="56"/>
        <end position="108"/>
    </location>
</feature>
<dbReference type="InterPro" id="IPR017930">
    <property type="entry name" value="Myb_dom"/>
</dbReference>